<dbReference type="PANTHER" id="PTHR28358:SF1">
    <property type="entry name" value="TRANSMEMBRANE PROTEIN 127"/>
    <property type="match status" value="1"/>
</dbReference>
<dbReference type="InterPro" id="IPR033331">
    <property type="entry name" value="TMEM127"/>
</dbReference>
<feature type="region of interest" description="Disordered" evidence="1">
    <location>
        <begin position="267"/>
        <end position="286"/>
    </location>
</feature>
<reference evidence="5" key="1">
    <citation type="submission" date="2025-08" db="UniProtKB">
        <authorList>
            <consortium name="RefSeq"/>
        </authorList>
    </citation>
    <scope>IDENTIFICATION</scope>
    <source>
        <tissue evidence="5">Whole sample</tissue>
    </source>
</reference>
<evidence type="ECO:0000313" key="5">
    <source>
        <dbReference type="RefSeq" id="XP_022343747.1"/>
    </source>
</evidence>
<dbReference type="Proteomes" id="UP000694844">
    <property type="component" value="Chromosome 5"/>
</dbReference>
<dbReference type="InterPro" id="IPR046795">
    <property type="entry name" value="TMEM127_TM"/>
</dbReference>
<dbReference type="OrthoDB" id="10030622at2759"/>
<feature type="transmembrane region" description="Helical" evidence="2">
    <location>
        <begin position="172"/>
        <end position="194"/>
    </location>
</feature>
<feature type="compositionally biased region" description="Pro residues" evidence="1">
    <location>
        <begin position="276"/>
        <end position="286"/>
    </location>
</feature>
<feature type="transmembrane region" description="Helical" evidence="2">
    <location>
        <begin position="42"/>
        <end position="61"/>
    </location>
</feature>
<proteinExistence type="predicted"/>
<feature type="transmembrane region" description="Helical" evidence="2">
    <location>
        <begin position="218"/>
        <end position="239"/>
    </location>
</feature>
<feature type="compositionally biased region" description="Basic residues" evidence="1">
    <location>
        <begin position="20"/>
        <end position="34"/>
    </location>
</feature>
<feature type="domain" description="Transmembrane protein 127 transmembrane region" evidence="3">
    <location>
        <begin position="127"/>
        <end position="239"/>
    </location>
</feature>
<dbReference type="Pfam" id="PF20517">
    <property type="entry name" value="TMEM127"/>
    <property type="match status" value="1"/>
</dbReference>
<dbReference type="GeneID" id="111136888"/>
<gene>
    <name evidence="5" type="primary">LOC111136888</name>
</gene>
<evidence type="ECO:0000256" key="1">
    <source>
        <dbReference type="SAM" id="MobiDB-lite"/>
    </source>
</evidence>
<keyword evidence="4" id="KW-1185">Reference proteome</keyword>
<evidence type="ECO:0000256" key="2">
    <source>
        <dbReference type="SAM" id="Phobius"/>
    </source>
</evidence>
<feature type="transmembrane region" description="Helical" evidence="2">
    <location>
        <begin position="138"/>
        <end position="160"/>
    </location>
</feature>
<dbReference type="GO" id="GO:0016020">
    <property type="term" value="C:membrane"/>
    <property type="evidence" value="ECO:0007669"/>
    <property type="project" value="TreeGrafter"/>
</dbReference>
<protein>
    <submittedName>
        <fullName evidence="5">Transmembrane protein 127-like</fullName>
    </submittedName>
</protein>
<accession>A0A8B8EUZ9</accession>
<sequence>MPRSNRPSRSTLCDRDSRRSRTRSRHRSSSRRSSRRKLKEKNFWSALCSMVSIVIMCTSLAEPRWISLHGGGCRLRDCIPLDHIGAYQFFYTGEFLDGYDFGCSTGIAEPHTIYKYGEGPLSVMDNCVTHKAVKLIKAIIAFTFMAMLSTLCAFILDLVGPTQRSLKCIHRNAIFSIISVIMCVIIDLFCYWLVSEVLFLQKMTKLHTGSKVTVTFDISFYLIAAAGGMGVLATALNCLRRYRVRQDDQMQHGLLDAEHVVDCVTPEVSSGSTDNHPPPPPYSPQA</sequence>
<dbReference type="Gene3D" id="1.20.140.150">
    <property type="match status" value="1"/>
</dbReference>
<dbReference type="RefSeq" id="XP_022343747.1">
    <property type="nucleotide sequence ID" value="XM_022488039.1"/>
</dbReference>
<dbReference type="GO" id="GO:0008285">
    <property type="term" value="P:negative regulation of cell population proliferation"/>
    <property type="evidence" value="ECO:0007669"/>
    <property type="project" value="InterPro"/>
</dbReference>
<name>A0A8B8EUZ9_CRAVI</name>
<evidence type="ECO:0000313" key="4">
    <source>
        <dbReference type="Proteomes" id="UP000694844"/>
    </source>
</evidence>
<dbReference type="KEGG" id="cvn:111136888"/>
<dbReference type="PANTHER" id="PTHR28358">
    <property type="entry name" value="TRANSMEMBRANE PROTEIN 127"/>
    <property type="match status" value="1"/>
</dbReference>
<keyword evidence="2" id="KW-0472">Membrane</keyword>
<keyword evidence="2" id="KW-1133">Transmembrane helix</keyword>
<dbReference type="AlphaFoldDB" id="A0A8B8EUZ9"/>
<dbReference type="GO" id="GO:0032007">
    <property type="term" value="P:negative regulation of TOR signaling"/>
    <property type="evidence" value="ECO:0007669"/>
    <property type="project" value="InterPro"/>
</dbReference>
<keyword evidence="2" id="KW-0812">Transmembrane</keyword>
<organism evidence="4 5">
    <name type="scientific">Crassostrea virginica</name>
    <name type="common">Eastern oyster</name>
    <dbReference type="NCBI Taxonomy" id="6565"/>
    <lineage>
        <taxon>Eukaryota</taxon>
        <taxon>Metazoa</taxon>
        <taxon>Spiralia</taxon>
        <taxon>Lophotrochozoa</taxon>
        <taxon>Mollusca</taxon>
        <taxon>Bivalvia</taxon>
        <taxon>Autobranchia</taxon>
        <taxon>Pteriomorphia</taxon>
        <taxon>Ostreida</taxon>
        <taxon>Ostreoidea</taxon>
        <taxon>Ostreidae</taxon>
        <taxon>Crassostrea</taxon>
    </lineage>
</organism>
<evidence type="ECO:0000259" key="3">
    <source>
        <dbReference type="Pfam" id="PF20517"/>
    </source>
</evidence>
<feature type="region of interest" description="Disordered" evidence="1">
    <location>
        <begin position="1"/>
        <end position="34"/>
    </location>
</feature>